<gene>
    <name evidence="2" type="ORF">CathTA2_0617</name>
    <name evidence="3" type="ORF">HUR95_03870</name>
</gene>
<evidence type="ECO:0000313" key="3">
    <source>
        <dbReference type="EMBL" id="QZT34523.1"/>
    </source>
</evidence>
<dbReference type="PANTHER" id="PTHR36930">
    <property type="entry name" value="METAL-SULFUR CLUSTER BIOSYNTHESIS PROTEINS YUAD-RELATED"/>
    <property type="match status" value="1"/>
</dbReference>
<dbReference type="OrthoDB" id="581532at2"/>
<dbReference type="Gene3D" id="2.40.33.20">
    <property type="entry name" value="PK beta-barrel domain-like"/>
    <property type="match status" value="1"/>
</dbReference>
<dbReference type="Pfam" id="PF03473">
    <property type="entry name" value="MOSC"/>
    <property type="match status" value="1"/>
</dbReference>
<keyword evidence="5" id="KW-1185">Reference proteome</keyword>
<evidence type="ECO:0000313" key="5">
    <source>
        <dbReference type="Proteomes" id="UP000825179"/>
    </source>
</evidence>
<reference evidence="3 5" key="2">
    <citation type="journal article" date="2020" name="Extremophiles">
        <title>Genomic analysis of Caldalkalibacillus thermarum TA2.A1 reveals aerobic alkaliphilic metabolism and evolutionary hallmarks linking alkaliphilic bacteria and plant life.</title>
        <authorList>
            <person name="de Jong S.I."/>
            <person name="van den Broek M.A."/>
            <person name="Merkel A.Y."/>
            <person name="de la Torre Cortes P."/>
            <person name="Kalamorz F."/>
            <person name="Cook G.M."/>
            <person name="van Loosdrecht M.C.M."/>
            <person name="McMillan D.G.G."/>
        </authorList>
    </citation>
    <scope>NUCLEOTIDE SEQUENCE [LARGE SCALE GENOMIC DNA]</scope>
    <source>
        <strain evidence="3 5">TA2.A1</strain>
    </source>
</reference>
<dbReference type="Pfam" id="PF03476">
    <property type="entry name" value="MOSC_N"/>
    <property type="match status" value="1"/>
</dbReference>
<dbReference type="SUPFAM" id="SSF50800">
    <property type="entry name" value="PK beta-barrel domain-like"/>
    <property type="match status" value="1"/>
</dbReference>
<dbReference type="InterPro" id="IPR052716">
    <property type="entry name" value="MOSC_domain"/>
</dbReference>
<dbReference type="RefSeq" id="WP_007503004.1">
    <property type="nucleotide sequence ID" value="NZ_AFCE01000078.1"/>
</dbReference>
<dbReference type="GO" id="GO:0030170">
    <property type="term" value="F:pyridoxal phosphate binding"/>
    <property type="evidence" value="ECO:0007669"/>
    <property type="project" value="InterPro"/>
</dbReference>
<reference evidence="3" key="3">
    <citation type="submission" date="2021-08" db="EMBL/GenBank/DDBJ databases">
        <authorList>
            <person name="de Jong S."/>
            <person name="van den Broek M."/>
            <person name="Merkel A."/>
            <person name="de la Torre Cortes P."/>
            <person name="Kalamorz F."/>
            <person name="Cook G."/>
            <person name="van Loosdrecht M."/>
            <person name="McMillan D."/>
        </authorList>
    </citation>
    <scope>NUCLEOTIDE SEQUENCE</scope>
    <source>
        <strain evidence="3">TA2.A1</strain>
    </source>
</reference>
<dbReference type="Proteomes" id="UP000825179">
    <property type="component" value="Chromosome"/>
</dbReference>
<dbReference type="EMBL" id="CP082237">
    <property type="protein sequence ID" value="QZT34523.1"/>
    <property type="molecule type" value="Genomic_DNA"/>
</dbReference>
<dbReference type="GO" id="GO:0003824">
    <property type="term" value="F:catalytic activity"/>
    <property type="evidence" value="ECO:0007669"/>
    <property type="project" value="InterPro"/>
</dbReference>
<dbReference type="InterPro" id="IPR011037">
    <property type="entry name" value="Pyrv_Knase-like_insert_dom_sf"/>
</dbReference>
<reference evidence="2 4" key="1">
    <citation type="journal article" date="2011" name="J. Bacteriol.">
        <title>Draft genome sequence of the thermoalkaliphilic Caldalkalibacillus thermarum strain TA2.A1.</title>
        <authorList>
            <person name="Kalamorz F."/>
            <person name="Keis S."/>
            <person name="McMillan D.G."/>
            <person name="Olsson K."/>
            <person name="Stanton J.A."/>
            <person name="Stockwell P."/>
            <person name="Black M.A."/>
            <person name="Klingeman D.M."/>
            <person name="Land M.L."/>
            <person name="Han C.S."/>
            <person name="Martin S.L."/>
            <person name="Becher S.A."/>
            <person name="Peddie C.J."/>
            <person name="Morgan H.W."/>
            <person name="Matthies D."/>
            <person name="Preiss L."/>
            <person name="Meier T."/>
            <person name="Brown S.D."/>
            <person name="Cook G.M."/>
        </authorList>
    </citation>
    <scope>NUCLEOTIDE SEQUENCE [LARGE SCALE GENOMIC DNA]</scope>
    <source>
        <strain evidence="2 4">TA2.A1</strain>
    </source>
</reference>
<feature type="domain" description="MOSC" evidence="1">
    <location>
        <begin position="92"/>
        <end position="240"/>
    </location>
</feature>
<dbReference type="InterPro" id="IPR005303">
    <property type="entry name" value="MOCOS_middle"/>
</dbReference>
<dbReference type="PROSITE" id="PS51340">
    <property type="entry name" value="MOSC"/>
    <property type="match status" value="1"/>
</dbReference>
<sequence length="240" mass="27844">MLIGHIKSILRYPVKSFSGEQIKKTNVMPYGLYGDRSHGLMDENRPGKFLTLTQWPEMVCYQAKFFGRESLEEYPQVQVKTPEGKTFIWGDQQLIQELEQRSQRKVSPVNYRPDHVPLGAIEEEHIQLVTDASLTRLSELWGREVDVRRFRPNFLIQLIDFVPFIEDTWIGHRLKIGEQVELEVKRHCERCMIITVNPADGTRDPSLLKTVVRHRRNRFGVYATVVKTGVVVEGDPVVMI</sequence>
<evidence type="ECO:0000313" key="4">
    <source>
        <dbReference type="Proteomes" id="UP000010716"/>
    </source>
</evidence>
<name>F5L4A5_CALTT</name>
<protein>
    <submittedName>
        <fullName evidence="2 3">MOSC domain-containing protein</fullName>
    </submittedName>
</protein>
<dbReference type="KEGG" id="cthu:HUR95_03870"/>
<evidence type="ECO:0000259" key="1">
    <source>
        <dbReference type="PROSITE" id="PS51340"/>
    </source>
</evidence>
<evidence type="ECO:0000313" key="2">
    <source>
        <dbReference type="EMBL" id="EGL83823.1"/>
    </source>
</evidence>
<dbReference type="PANTHER" id="PTHR36930:SF1">
    <property type="entry name" value="MOSC DOMAIN-CONTAINING PROTEIN"/>
    <property type="match status" value="1"/>
</dbReference>
<proteinExistence type="predicted"/>
<dbReference type="EMBL" id="AFCE01000078">
    <property type="protein sequence ID" value="EGL83823.1"/>
    <property type="molecule type" value="Genomic_DNA"/>
</dbReference>
<dbReference type="eggNOG" id="COG3217">
    <property type="taxonomic scope" value="Bacteria"/>
</dbReference>
<dbReference type="GO" id="GO:0030151">
    <property type="term" value="F:molybdenum ion binding"/>
    <property type="evidence" value="ECO:0007669"/>
    <property type="project" value="InterPro"/>
</dbReference>
<dbReference type="AlphaFoldDB" id="F5L4A5"/>
<accession>F5L4A5</accession>
<dbReference type="InterPro" id="IPR005302">
    <property type="entry name" value="MoCF_Sase_C"/>
</dbReference>
<organism evidence="2 4">
    <name type="scientific">Caldalkalibacillus thermarum (strain TA2.A1)</name>
    <dbReference type="NCBI Taxonomy" id="986075"/>
    <lineage>
        <taxon>Bacteria</taxon>
        <taxon>Bacillati</taxon>
        <taxon>Bacillota</taxon>
        <taxon>Bacilli</taxon>
        <taxon>Bacillales</taxon>
        <taxon>Bacillaceae</taxon>
        <taxon>Caldalkalibacillus</taxon>
    </lineage>
</organism>
<dbReference type="Proteomes" id="UP000010716">
    <property type="component" value="Unassembled WGS sequence"/>
</dbReference>